<organism evidence="2 3">
    <name type="scientific">Phialocephala subalpina</name>
    <dbReference type="NCBI Taxonomy" id="576137"/>
    <lineage>
        <taxon>Eukaryota</taxon>
        <taxon>Fungi</taxon>
        <taxon>Dikarya</taxon>
        <taxon>Ascomycota</taxon>
        <taxon>Pezizomycotina</taxon>
        <taxon>Leotiomycetes</taxon>
        <taxon>Helotiales</taxon>
        <taxon>Mollisiaceae</taxon>
        <taxon>Phialocephala</taxon>
        <taxon>Phialocephala fortinii species complex</taxon>
    </lineage>
</organism>
<evidence type="ECO:0000256" key="1">
    <source>
        <dbReference type="SAM" id="MobiDB-lite"/>
    </source>
</evidence>
<protein>
    <submittedName>
        <fullName evidence="2">Uncharacterized protein</fullName>
    </submittedName>
</protein>
<feature type="region of interest" description="Disordered" evidence="1">
    <location>
        <begin position="139"/>
        <end position="159"/>
    </location>
</feature>
<proteinExistence type="predicted"/>
<gene>
    <name evidence="2" type="ORF">PAC_04986</name>
</gene>
<sequence length="797" mass="87455">MLQKTSLRIKHFLNQRLNQSASDLTRDLDDSRFADLKVSIGTPKRLSWLSQSPSPTENFPLRRASSNATARSHHFNHFNTAHSSASSLCSCECGGNPAVIECSLSRVKSEPVQPEILYLPPELPKGASENAKTWRLIFPEPEHPPQSPRLNPTSKSRIKTPPLTIIPIESPDLFDALGTGFGDDEDKTPTQSINYFSNSTMLSDNVEQLIRETDEAFKAVGTALADAKAATQGWYDTKSNTSVTRTLSISRGILRGNREGGNPRPVSMSLIESPIARQRSGTKLNAKGKVKKPGKKKSIIFGRGFRTTHSPPAIPSLPETANATTRWTINEVATGMVDVFSGKRFRTEVDEMLTPTRIQKLKAQHLAEEDARRASEESLRTNTSTASIEMDDGVDRNEGGDTPTEPFFLERLSERTDAAGRPSSPPSPYQALPIPERAESRRGPVTAVERLTASSRKVGFTDPLATSASISRAGMIFDTFSFPAPPFPPPPRTLRRSSASSKGIPMLPTIPEISPLQLNLSPTQFQFFTHSKSLPMLKLVEPTPPSHILLPSTSFSLNAPWYRHGPIRIEKIIKPKLDTPWSPGEESLDWVAFQMAISGNMDEIGRDFRSDSMWEMDEVEVDEIEAWWEGYGMGLGAIDKENKGSDVALTSSRCSPVEEKGKRETREVVKLKPKPKPKSKVLGMGGGVGVGMNKVAEEQLVRTWRADVDTAKVVLAADGSGVDLPIPVSIPVPVPSLVEVRRPSLAESLPPSPMLDFGIVSPMKDGEIIPMGFNLGHDLGDFLRWESSYVGFIGDLR</sequence>
<reference evidence="2 3" key="1">
    <citation type="submission" date="2016-03" db="EMBL/GenBank/DDBJ databases">
        <authorList>
            <person name="Ploux O."/>
        </authorList>
    </citation>
    <scope>NUCLEOTIDE SEQUENCE [LARGE SCALE GENOMIC DNA]</scope>
    <source>
        <strain evidence="2 3">UAMH 11012</strain>
    </source>
</reference>
<feature type="region of interest" description="Disordered" evidence="1">
    <location>
        <begin position="364"/>
        <end position="444"/>
    </location>
</feature>
<evidence type="ECO:0000313" key="3">
    <source>
        <dbReference type="Proteomes" id="UP000184330"/>
    </source>
</evidence>
<dbReference type="AlphaFoldDB" id="A0A1L7WQP7"/>
<dbReference type="Proteomes" id="UP000184330">
    <property type="component" value="Unassembled WGS sequence"/>
</dbReference>
<name>A0A1L7WQP7_9HELO</name>
<feature type="compositionally biased region" description="Basic and acidic residues" evidence="1">
    <location>
        <begin position="365"/>
        <end position="379"/>
    </location>
</feature>
<accession>A0A1L7WQP7</accession>
<keyword evidence="3" id="KW-1185">Reference proteome</keyword>
<dbReference type="OrthoDB" id="5244857at2759"/>
<dbReference type="EMBL" id="FJOG01000006">
    <property type="protein sequence ID" value="CZR55100.1"/>
    <property type="molecule type" value="Genomic_DNA"/>
</dbReference>
<evidence type="ECO:0000313" key="2">
    <source>
        <dbReference type="EMBL" id="CZR55100.1"/>
    </source>
</evidence>